<dbReference type="Pfam" id="PF12776">
    <property type="entry name" value="Myb_DNA-bind_3"/>
    <property type="match status" value="1"/>
</dbReference>
<keyword evidence="4" id="KW-1185">Reference proteome</keyword>
<reference evidence="3" key="2">
    <citation type="journal article" date="2024" name="Plant">
        <title>Genomic evolution and insights into agronomic trait innovations of Sesamum species.</title>
        <authorList>
            <person name="Miao H."/>
            <person name="Wang L."/>
            <person name="Qu L."/>
            <person name="Liu H."/>
            <person name="Sun Y."/>
            <person name="Le M."/>
            <person name="Wang Q."/>
            <person name="Wei S."/>
            <person name="Zheng Y."/>
            <person name="Lin W."/>
            <person name="Duan Y."/>
            <person name="Cao H."/>
            <person name="Xiong S."/>
            <person name="Wang X."/>
            <person name="Wei L."/>
            <person name="Li C."/>
            <person name="Ma Q."/>
            <person name="Ju M."/>
            <person name="Zhao R."/>
            <person name="Li G."/>
            <person name="Mu C."/>
            <person name="Tian Q."/>
            <person name="Mei H."/>
            <person name="Zhang T."/>
            <person name="Gao T."/>
            <person name="Zhang H."/>
        </authorList>
    </citation>
    <scope>NUCLEOTIDE SEQUENCE</scope>
    <source>
        <strain evidence="3">3651</strain>
    </source>
</reference>
<protein>
    <recommendedName>
        <fullName evidence="2">Myb/SANT-like domain-containing protein</fullName>
    </recommendedName>
</protein>
<evidence type="ECO:0000313" key="3">
    <source>
        <dbReference type="EMBL" id="KAK4421512.1"/>
    </source>
</evidence>
<proteinExistence type="predicted"/>
<comment type="caution">
    <text evidence="3">The sequence shown here is derived from an EMBL/GenBank/DDBJ whole genome shotgun (WGS) entry which is preliminary data.</text>
</comment>
<feature type="region of interest" description="Disordered" evidence="1">
    <location>
        <begin position="149"/>
        <end position="224"/>
    </location>
</feature>
<dbReference type="PANTHER" id="PTHR47584">
    <property type="match status" value="1"/>
</dbReference>
<dbReference type="PANTHER" id="PTHR47584:SF14">
    <property type="entry name" value="L10-INTERACTING MYB DOMAIN-CONTAINING PROTEIN-LIKE"/>
    <property type="match status" value="1"/>
</dbReference>
<reference evidence="3" key="1">
    <citation type="submission" date="2020-06" db="EMBL/GenBank/DDBJ databases">
        <authorList>
            <person name="Li T."/>
            <person name="Hu X."/>
            <person name="Zhang T."/>
            <person name="Song X."/>
            <person name="Zhang H."/>
            <person name="Dai N."/>
            <person name="Sheng W."/>
            <person name="Hou X."/>
            <person name="Wei L."/>
        </authorList>
    </citation>
    <scope>NUCLEOTIDE SEQUENCE</scope>
    <source>
        <strain evidence="3">3651</strain>
        <tissue evidence="3">Leaf</tissue>
    </source>
</reference>
<gene>
    <name evidence="3" type="ORF">Salat_2101800</name>
</gene>
<evidence type="ECO:0000259" key="2">
    <source>
        <dbReference type="Pfam" id="PF12776"/>
    </source>
</evidence>
<dbReference type="EMBL" id="JACGWO010000008">
    <property type="protein sequence ID" value="KAK4421512.1"/>
    <property type="molecule type" value="Genomic_DNA"/>
</dbReference>
<sequence>MDLVSPISSTHVPRSDKIVWSSYMEHRFIEFMHEEFINDQLQSSTFSPSVCTRICERMNAAMYPSHMFTTDQLKGKLNRLRRAWRLMNDILNRGTGWGWDSERNTITDDAGRLDELYWENPELKKIIEHGLPHFNLCTQMFARNTAHGGIARSSANPPRAFNTRATADDDQLTAGSSGGRRSRDDYEDTAATQSSQIGSPPTYMVSAPSGSKRQARRGASTLQSKKCETMDKLNESLQGKIDRHGPQATIEIERCVDELTRFQDLPDTIFTTALERFHSHSMRTIFLRLDNQNKLRCGTLGMPGSPGSNESDVPEEFYIFWDFICPELFRDNVPRNTSALQGEGWVAEIMSTPHAGRFYDNIRMTKPCFYALVHALSVRGFLPQGQTSRVTSTATPSTARHVSSATASDQAGRWHRSVFRSTALTASSAAFKDVEQTTNLTGGSCSGSGALSLGVGFGRLGASNNGNGKMRLTSVCFRFPKGLFCVYLTKFLLEEENVAFFGRIEDFRI</sequence>
<dbReference type="InterPro" id="IPR045026">
    <property type="entry name" value="LIMYB"/>
</dbReference>
<organism evidence="3 4">
    <name type="scientific">Sesamum alatum</name>
    <dbReference type="NCBI Taxonomy" id="300844"/>
    <lineage>
        <taxon>Eukaryota</taxon>
        <taxon>Viridiplantae</taxon>
        <taxon>Streptophyta</taxon>
        <taxon>Embryophyta</taxon>
        <taxon>Tracheophyta</taxon>
        <taxon>Spermatophyta</taxon>
        <taxon>Magnoliopsida</taxon>
        <taxon>eudicotyledons</taxon>
        <taxon>Gunneridae</taxon>
        <taxon>Pentapetalae</taxon>
        <taxon>asterids</taxon>
        <taxon>lamiids</taxon>
        <taxon>Lamiales</taxon>
        <taxon>Pedaliaceae</taxon>
        <taxon>Sesamum</taxon>
    </lineage>
</organism>
<feature type="domain" description="Myb/SANT-like" evidence="2">
    <location>
        <begin position="20"/>
        <end position="107"/>
    </location>
</feature>
<evidence type="ECO:0000256" key="1">
    <source>
        <dbReference type="SAM" id="MobiDB-lite"/>
    </source>
</evidence>
<evidence type="ECO:0000313" key="4">
    <source>
        <dbReference type="Proteomes" id="UP001293254"/>
    </source>
</evidence>
<feature type="region of interest" description="Disordered" evidence="1">
    <location>
        <begin position="389"/>
        <end position="409"/>
    </location>
</feature>
<dbReference type="InterPro" id="IPR024752">
    <property type="entry name" value="Myb/SANT-like_dom"/>
</dbReference>
<dbReference type="Proteomes" id="UP001293254">
    <property type="component" value="Unassembled WGS sequence"/>
</dbReference>
<accession>A0AAE1Y1H2</accession>
<feature type="compositionally biased region" description="Polar residues" evidence="1">
    <location>
        <begin position="190"/>
        <end position="199"/>
    </location>
</feature>
<dbReference type="AlphaFoldDB" id="A0AAE1Y1H2"/>
<name>A0AAE1Y1H2_9LAMI</name>